<feature type="non-terminal residue" evidence="2">
    <location>
        <position position="1"/>
    </location>
</feature>
<dbReference type="AlphaFoldDB" id="A0A0X3PW93"/>
<name>A0A0X3PW93_SCHSO</name>
<keyword evidence="1" id="KW-1133">Transmembrane helix</keyword>
<accession>A0A0X3PW93</accession>
<evidence type="ECO:0000313" key="2">
    <source>
        <dbReference type="EMBL" id="JAP52842.1"/>
    </source>
</evidence>
<gene>
    <name evidence="2" type="ORF">TR55421</name>
</gene>
<protein>
    <submittedName>
        <fullName evidence="2">Uncharacterized protein</fullName>
    </submittedName>
</protein>
<proteinExistence type="predicted"/>
<feature type="transmembrane region" description="Helical" evidence="1">
    <location>
        <begin position="62"/>
        <end position="91"/>
    </location>
</feature>
<dbReference type="EMBL" id="GEEE01010383">
    <property type="protein sequence ID" value="JAP52842.1"/>
    <property type="molecule type" value="Transcribed_RNA"/>
</dbReference>
<reference evidence="2" key="1">
    <citation type="submission" date="2016-01" db="EMBL/GenBank/DDBJ databases">
        <title>Reference transcriptome for the parasite Schistocephalus solidus: insights into the molecular evolution of parasitism.</title>
        <authorList>
            <person name="Hebert F.O."/>
            <person name="Grambauer S."/>
            <person name="Barber I."/>
            <person name="Landry C.R."/>
            <person name="Aubin-Horth N."/>
        </authorList>
    </citation>
    <scope>NUCLEOTIDE SEQUENCE</scope>
</reference>
<keyword evidence="1" id="KW-0472">Membrane</keyword>
<sequence length="103" mass="11727">RSFFLRHSSAFNAKLSLQKLNLFKSITFLLMNFRFQALGVLLIFVVYLFLNMNANRPIVTELVLLLSFSTVSSALGTRYTVLFVIVLLVFINGNTIHVHSTPF</sequence>
<keyword evidence="1" id="KW-0812">Transmembrane</keyword>
<organism evidence="2">
    <name type="scientific">Schistocephalus solidus</name>
    <name type="common">Tapeworm</name>
    <dbReference type="NCBI Taxonomy" id="70667"/>
    <lineage>
        <taxon>Eukaryota</taxon>
        <taxon>Metazoa</taxon>
        <taxon>Spiralia</taxon>
        <taxon>Lophotrochozoa</taxon>
        <taxon>Platyhelminthes</taxon>
        <taxon>Cestoda</taxon>
        <taxon>Eucestoda</taxon>
        <taxon>Diphyllobothriidea</taxon>
        <taxon>Diphyllobothriidae</taxon>
        <taxon>Schistocephalus</taxon>
    </lineage>
</organism>
<feature type="transmembrane region" description="Helical" evidence="1">
    <location>
        <begin position="26"/>
        <end position="50"/>
    </location>
</feature>
<evidence type="ECO:0000256" key="1">
    <source>
        <dbReference type="SAM" id="Phobius"/>
    </source>
</evidence>